<keyword evidence="3 5" id="KW-0326">Glycosidase</keyword>
<dbReference type="InterPro" id="IPR036962">
    <property type="entry name" value="Glyco_hydro_3_N_sf"/>
</dbReference>
<accession>A0ABV3QWX1</accession>
<organism evidence="5 6">
    <name type="scientific">Mesorhizobium marinum</name>
    <dbReference type="NCBI Taxonomy" id="3228790"/>
    <lineage>
        <taxon>Bacteria</taxon>
        <taxon>Pseudomonadati</taxon>
        <taxon>Pseudomonadota</taxon>
        <taxon>Alphaproteobacteria</taxon>
        <taxon>Hyphomicrobiales</taxon>
        <taxon>Phyllobacteriaceae</taxon>
        <taxon>Mesorhizobium</taxon>
    </lineage>
</organism>
<reference evidence="5 6" key="1">
    <citation type="submission" date="2024-06" db="EMBL/GenBank/DDBJ databases">
        <authorList>
            <person name="Tuo L."/>
        </authorList>
    </citation>
    <scope>NUCLEOTIDE SEQUENCE [LARGE SCALE GENOMIC DNA]</scope>
    <source>
        <strain evidence="5 6">ZMM04-5</strain>
    </source>
</reference>
<protein>
    <submittedName>
        <fullName evidence="5">Glycoside hydrolase family 3 protein</fullName>
        <ecNumber evidence="5">3.2.1.-</ecNumber>
    </submittedName>
</protein>
<comment type="similarity">
    <text evidence="1">Belongs to the glycosyl hydrolase 3 family.</text>
</comment>
<dbReference type="EMBL" id="JBFOCI010000002">
    <property type="protein sequence ID" value="MEW9805438.1"/>
    <property type="molecule type" value="Genomic_DNA"/>
</dbReference>
<name>A0ABV3QWX1_9HYPH</name>
<dbReference type="InterPro" id="IPR001764">
    <property type="entry name" value="Glyco_hydro_3_N"/>
</dbReference>
<dbReference type="Gene3D" id="3.20.20.300">
    <property type="entry name" value="Glycoside hydrolase, family 3, N-terminal domain"/>
    <property type="match status" value="1"/>
</dbReference>
<dbReference type="PANTHER" id="PTHR30480:SF16">
    <property type="entry name" value="GLYCOSIDE HYDROLASE FAMILY 3 DOMAIN PROTEIN"/>
    <property type="match status" value="1"/>
</dbReference>
<dbReference type="InterPro" id="IPR017853">
    <property type="entry name" value="GH"/>
</dbReference>
<dbReference type="GO" id="GO:0016798">
    <property type="term" value="F:hydrolase activity, acting on glycosyl bonds"/>
    <property type="evidence" value="ECO:0007669"/>
    <property type="project" value="UniProtKB-KW"/>
</dbReference>
<evidence type="ECO:0000259" key="4">
    <source>
        <dbReference type="Pfam" id="PF00933"/>
    </source>
</evidence>
<dbReference type="Proteomes" id="UP001556196">
    <property type="component" value="Unassembled WGS sequence"/>
</dbReference>
<gene>
    <name evidence="5" type="ORF">ABUE31_05510</name>
</gene>
<feature type="domain" description="Glycoside hydrolase family 3 N-terminal" evidence="4">
    <location>
        <begin position="67"/>
        <end position="334"/>
    </location>
</feature>
<sequence length="379" mass="40789">MELTFDLGRGAEALGHRFLIGLQQSPVLGDHDKRLLSLLRPAGVVLFRANFLAGAPYDEWLASHERLLADVRETIGRDEVLVCIDHEGGGVLRPPAPVTPFAYAREWPAQAADVGRAMGVELRSLGFNVNFAPVVDVNSNPANPVIGPRSFGTTPDEVAAAARQFLDAMQAEGVLGCPKHFPGHGDAAVDSHYSLPVIDVDPDTLRKRELAAFRHFNDPRTRMIMTAHIVLSQVDPGVPATMSRIILQDILRAELGFGGVVVSDDLGMAAISSRLDQPETTRSIVNAGCDLMCMCAYWADTGIILRMIDHIGEGLKDGSISERTMHESFARVQALLSVAPANRVERLSDETFAAHASLAPLRPRTVARVESGGGGAAKI</sequence>
<evidence type="ECO:0000313" key="6">
    <source>
        <dbReference type="Proteomes" id="UP001556196"/>
    </source>
</evidence>
<proteinExistence type="inferred from homology"/>
<dbReference type="Pfam" id="PF00933">
    <property type="entry name" value="Glyco_hydro_3"/>
    <property type="match status" value="1"/>
</dbReference>
<dbReference type="PROSITE" id="PS00775">
    <property type="entry name" value="GLYCOSYL_HYDROL_F3"/>
    <property type="match status" value="1"/>
</dbReference>
<evidence type="ECO:0000313" key="5">
    <source>
        <dbReference type="EMBL" id="MEW9805438.1"/>
    </source>
</evidence>
<evidence type="ECO:0000256" key="2">
    <source>
        <dbReference type="ARBA" id="ARBA00022801"/>
    </source>
</evidence>
<dbReference type="InterPro" id="IPR050226">
    <property type="entry name" value="NagZ_Beta-hexosaminidase"/>
</dbReference>
<comment type="caution">
    <text evidence="5">The sequence shown here is derived from an EMBL/GenBank/DDBJ whole genome shotgun (WGS) entry which is preliminary data.</text>
</comment>
<evidence type="ECO:0000256" key="1">
    <source>
        <dbReference type="ARBA" id="ARBA00005336"/>
    </source>
</evidence>
<dbReference type="InterPro" id="IPR019800">
    <property type="entry name" value="Glyco_hydro_3_AS"/>
</dbReference>
<dbReference type="PANTHER" id="PTHR30480">
    <property type="entry name" value="BETA-HEXOSAMINIDASE-RELATED"/>
    <property type="match status" value="1"/>
</dbReference>
<dbReference type="SUPFAM" id="SSF51445">
    <property type="entry name" value="(Trans)glycosidases"/>
    <property type="match status" value="1"/>
</dbReference>
<keyword evidence="2 5" id="KW-0378">Hydrolase</keyword>
<evidence type="ECO:0000256" key="3">
    <source>
        <dbReference type="ARBA" id="ARBA00023295"/>
    </source>
</evidence>
<dbReference type="EC" id="3.2.1.-" evidence="5"/>
<keyword evidence="6" id="KW-1185">Reference proteome</keyword>
<dbReference type="RefSeq" id="WP_367722536.1">
    <property type="nucleotide sequence ID" value="NZ_JBFOCI010000002.1"/>
</dbReference>